<dbReference type="PROSITE" id="PS50035">
    <property type="entry name" value="PLD"/>
    <property type="match status" value="1"/>
</dbReference>
<keyword evidence="4 10" id="KW-0808">Transferase</keyword>
<dbReference type="VEuPathDB" id="TriTrypDB:TcIL3000_8_1620"/>
<evidence type="ECO:0000259" key="13">
    <source>
        <dbReference type="PROSITE" id="PS50035"/>
    </source>
</evidence>
<evidence type="ECO:0000256" key="12">
    <source>
        <dbReference type="SAM" id="Phobius"/>
    </source>
</evidence>
<keyword evidence="12" id="KW-1133">Transmembrane helix</keyword>
<feature type="transmembrane region" description="Helical" evidence="12">
    <location>
        <begin position="6"/>
        <end position="22"/>
    </location>
</feature>
<dbReference type="GO" id="GO:0005524">
    <property type="term" value="F:ATP binding"/>
    <property type="evidence" value="ECO:0007669"/>
    <property type="project" value="UniProtKB-KW"/>
</dbReference>
<reference evidence="14" key="1">
    <citation type="journal article" date="2012" name="Proc. Natl. Acad. Sci. U.S.A.">
        <title>Antigenic diversity is generated by distinct evolutionary mechanisms in African trypanosome species.</title>
        <authorList>
            <person name="Jackson A.P."/>
            <person name="Berry A."/>
            <person name="Aslett M."/>
            <person name="Allison H.C."/>
            <person name="Burton P."/>
            <person name="Vavrova-Anderson J."/>
            <person name="Brown R."/>
            <person name="Browne H."/>
            <person name="Corton N."/>
            <person name="Hauser H."/>
            <person name="Gamble J."/>
            <person name="Gilderthorp R."/>
            <person name="Marcello L."/>
            <person name="McQuillan J."/>
            <person name="Otto T.D."/>
            <person name="Quail M.A."/>
            <person name="Sanders M.J."/>
            <person name="van Tonder A."/>
            <person name="Ginger M.L."/>
            <person name="Field M.C."/>
            <person name="Barry J.D."/>
            <person name="Hertz-Fowler C."/>
            <person name="Berriman M."/>
        </authorList>
    </citation>
    <scope>NUCLEOTIDE SEQUENCE</scope>
    <source>
        <strain evidence="14">IL3000</strain>
    </source>
</reference>
<dbReference type="AlphaFoldDB" id="G0URD1"/>
<comment type="pathway">
    <text evidence="1 10">Phospholipid metabolism; phosphatidylglycerol biosynthesis; phosphatidylglycerol from CDP-diacylglycerol: step 1/2.</text>
</comment>
<evidence type="ECO:0000256" key="6">
    <source>
        <dbReference type="ARBA" id="ARBA00023098"/>
    </source>
</evidence>
<feature type="domain" description="PLD phosphodiesterase" evidence="13">
    <location>
        <begin position="227"/>
        <end position="254"/>
    </location>
</feature>
<keyword evidence="12" id="KW-0812">Transmembrane</keyword>
<comment type="catalytic activity">
    <reaction evidence="9 10">
        <text>a CDP-1,2-diacyl-sn-glycerol + sn-glycerol 3-phosphate = a 1,2-diacyl-sn-glycero-3-phospho-(1'-sn-glycero-3'-phosphate) + CMP + H(+)</text>
        <dbReference type="Rhea" id="RHEA:12593"/>
        <dbReference type="ChEBI" id="CHEBI:15378"/>
        <dbReference type="ChEBI" id="CHEBI:57597"/>
        <dbReference type="ChEBI" id="CHEBI:58332"/>
        <dbReference type="ChEBI" id="CHEBI:60110"/>
        <dbReference type="ChEBI" id="CHEBI:60377"/>
        <dbReference type="EC" id="2.7.8.5"/>
    </reaction>
</comment>
<dbReference type="GO" id="GO:0008444">
    <property type="term" value="F:CDP-diacylglycerol-glycerol-3-phosphate 3-phosphatidyltransferase activity"/>
    <property type="evidence" value="ECO:0007669"/>
    <property type="project" value="UniProtKB-EC"/>
</dbReference>
<evidence type="ECO:0000256" key="10">
    <source>
        <dbReference type="RuleBase" id="RU365024"/>
    </source>
</evidence>
<dbReference type="SUPFAM" id="SSF56024">
    <property type="entry name" value="Phospholipase D/nuclease"/>
    <property type="match status" value="1"/>
</dbReference>
<gene>
    <name evidence="14" type="ORF">TCIL3000_8_1620</name>
</gene>
<keyword evidence="10" id="KW-0547">Nucleotide-binding</keyword>
<dbReference type="EMBL" id="HE575321">
    <property type="protein sequence ID" value="CCC91943.1"/>
    <property type="molecule type" value="Genomic_DNA"/>
</dbReference>
<dbReference type="SMART" id="SM00155">
    <property type="entry name" value="PLDc"/>
    <property type="match status" value="2"/>
</dbReference>
<dbReference type="Pfam" id="PF00614">
    <property type="entry name" value="PLDc"/>
    <property type="match status" value="1"/>
</dbReference>
<evidence type="ECO:0000256" key="1">
    <source>
        <dbReference type="ARBA" id="ARBA00005042"/>
    </source>
</evidence>
<evidence type="ECO:0000256" key="3">
    <source>
        <dbReference type="ARBA" id="ARBA00022516"/>
    </source>
</evidence>
<proteinExistence type="inferred from homology"/>
<evidence type="ECO:0000256" key="5">
    <source>
        <dbReference type="ARBA" id="ARBA00022737"/>
    </source>
</evidence>
<keyword evidence="10" id="KW-0496">Mitochondrion</keyword>
<keyword evidence="10" id="KW-0067">ATP-binding</keyword>
<keyword evidence="7 10" id="KW-0594">Phospholipid biosynthesis</keyword>
<protein>
    <recommendedName>
        <fullName evidence="10">CDP-diacylglycerol--glycerol-3-phosphate 3-phosphatidyltransferase</fullName>
        <ecNumber evidence="10">2.7.8.5</ecNumber>
    </recommendedName>
</protein>
<keyword evidence="8 10" id="KW-1208">Phospholipid metabolism</keyword>
<accession>G0URD1</accession>
<evidence type="ECO:0000256" key="2">
    <source>
        <dbReference type="ARBA" id="ARBA00010682"/>
    </source>
</evidence>
<evidence type="ECO:0000313" key="14">
    <source>
        <dbReference type="EMBL" id="CCC91943.1"/>
    </source>
</evidence>
<dbReference type="PANTHER" id="PTHR12586">
    <property type="entry name" value="CDP-DIACYLGLYCEROL--SERINE O-PHOSPHATIDYLTRANSFERASE"/>
    <property type="match status" value="1"/>
</dbReference>
<evidence type="ECO:0000256" key="9">
    <source>
        <dbReference type="ARBA" id="ARBA00048586"/>
    </source>
</evidence>
<name>G0URD1_TRYCI</name>
<keyword evidence="12" id="KW-0472">Membrane</keyword>
<feature type="region of interest" description="Disordered" evidence="11">
    <location>
        <begin position="530"/>
        <end position="553"/>
    </location>
</feature>
<comment type="similarity">
    <text evidence="2 10">Belongs to the CDP-alcohol phosphatidyltransferase class-II family.</text>
</comment>
<dbReference type="EC" id="2.7.8.5" evidence="10"/>
<evidence type="ECO:0000256" key="8">
    <source>
        <dbReference type="ARBA" id="ARBA00023264"/>
    </source>
</evidence>
<evidence type="ECO:0000256" key="11">
    <source>
        <dbReference type="SAM" id="MobiDB-lite"/>
    </source>
</evidence>
<dbReference type="GO" id="GO:0005739">
    <property type="term" value="C:mitochondrion"/>
    <property type="evidence" value="ECO:0007669"/>
    <property type="project" value="UniProtKB-SubCell"/>
</dbReference>
<dbReference type="InterPro" id="IPR001736">
    <property type="entry name" value="PLipase_D/transphosphatidylase"/>
</dbReference>
<organism evidence="14">
    <name type="scientific">Trypanosoma congolense (strain IL3000)</name>
    <dbReference type="NCBI Taxonomy" id="1068625"/>
    <lineage>
        <taxon>Eukaryota</taxon>
        <taxon>Discoba</taxon>
        <taxon>Euglenozoa</taxon>
        <taxon>Kinetoplastea</taxon>
        <taxon>Metakinetoplastina</taxon>
        <taxon>Trypanosomatida</taxon>
        <taxon>Trypanosomatidae</taxon>
        <taxon>Trypanosoma</taxon>
        <taxon>Nannomonas</taxon>
    </lineage>
</organism>
<dbReference type="PANTHER" id="PTHR12586:SF1">
    <property type="entry name" value="CDP-DIACYLGLYCEROL--GLYCEROL-3-PHOSPHATE 3-PHOSPHATIDYLTRANSFERASE, MITOCHONDRIAL"/>
    <property type="match status" value="1"/>
</dbReference>
<keyword evidence="3 10" id="KW-0444">Lipid biosynthesis</keyword>
<dbReference type="GO" id="GO:0032049">
    <property type="term" value="P:cardiolipin biosynthetic process"/>
    <property type="evidence" value="ECO:0007669"/>
    <property type="project" value="InterPro"/>
</dbReference>
<sequence length="640" mass="70736">MLLILLQAFIVGFVGIFIYIFSRDARVSDAYRRTSLSIFRSTSSEAKTHQDINAPSGWSSVQYDYNSDIVSASDFDGAGEERVEGIFRFLHENCCALPVCSRNLRVLKSPQNFFDELISRISTARSSIVMSALYLGDGKLSKKLTDELCQRVRRALHNNESLKVCILLDYNRMLLKDSLKSMTDLMGVVPEEGSDDARTGVQVRFFLYQSPSFWNFLAARFGRVREALGVHHAKLFCFDGSYTIITGANLSDDYFVGRIDRYLVVDKSPHVAAWFSGLVDVLCALSYPVVRCSSCCVKGDDAAGRSGECSHLAAAGVSVGHGSKSGCSGGKPLHHGKSGLIILPNAAGVDPSTESRSFCERAKELLQSFGVRAAAMASEAQRKAWERRQGSGEGEYDTILFPTLQFPRAKIYHGSLIVQELLQSAPNSTHIYLTSPYLNLDVQFVDEMLRSPCRYDIVTASITSNGWYTSNGLATYVPYFYSQLQRAFFYLLKDYNCPHRFKVHEFSAVGKTFHAKGLWFTENSHKKGRKKVEASDGAAAGHSGSGRVIGGPPRPYTEPGTPYLVTYGSSNYGHRSVHRDVEVEVFLCTKNKALQGELRDELISLLEGATPVLEDRFTGDGEGSFDPVMSALALVSRTFL</sequence>
<dbReference type="InterPro" id="IPR016270">
    <property type="entry name" value="PGS1"/>
</dbReference>
<evidence type="ECO:0000256" key="7">
    <source>
        <dbReference type="ARBA" id="ARBA00023209"/>
    </source>
</evidence>
<comment type="function">
    <text evidence="10">Functions in the biosynthesis of the anionic phospholipids phosphatidylglycerol and cardiolipin.</text>
</comment>
<dbReference type="CDD" id="cd09137">
    <property type="entry name" value="PLDc_PGS1_euk_2"/>
    <property type="match status" value="1"/>
</dbReference>
<evidence type="ECO:0000256" key="4">
    <source>
        <dbReference type="ARBA" id="ARBA00022679"/>
    </source>
</evidence>
<keyword evidence="5" id="KW-0677">Repeat</keyword>
<dbReference type="UniPathway" id="UPA00084">
    <property type="reaction ID" value="UER00503"/>
</dbReference>
<comment type="subcellular location">
    <subcellularLocation>
        <location evidence="10">Mitochondrion</location>
    </subcellularLocation>
</comment>
<dbReference type="Gene3D" id="3.30.870.10">
    <property type="entry name" value="Endonuclease Chain A"/>
    <property type="match status" value="2"/>
</dbReference>
<keyword evidence="6 10" id="KW-0443">Lipid metabolism</keyword>